<dbReference type="EMBL" id="JAEACU010000009">
    <property type="protein sequence ID" value="KAH7518581.1"/>
    <property type="molecule type" value="Genomic_DNA"/>
</dbReference>
<dbReference type="SMART" id="SM00198">
    <property type="entry name" value="SCP"/>
    <property type="match status" value="1"/>
</dbReference>
<feature type="domain" description="SCP" evidence="2">
    <location>
        <begin position="25"/>
        <end position="130"/>
    </location>
</feature>
<evidence type="ECO:0000256" key="1">
    <source>
        <dbReference type="SAM" id="SignalP"/>
    </source>
</evidence>
<dbReference type="InterPro" id="IPR001283">
    <property type="entry name" value="CRISP-related"/>
</dbReference>
<dbReference type="InterPro" id="IPR035940">
    <property type="entry name" value="CAP_sf"/>
</dbReference>
<reference evidence="3" key="1">
    <citation type="journal article" date="2021" name="Front. Plant Sci.">
        <title>Chromosome-Scale Genome Assembly for Chinese Sour Jujube and Insights Into Its Genome Evolution and Domestication Signature.</title>
        <authorList>
            <person name="Shen L.-Y."/>
            <person name="Luo H."/>
            <person name="Wang X.-L."/>
            <person name="Wang X.-M."/>
            <person name="Qiu X.-J."/>
            <person name="Liu H."/>
            <person name="Zhou S.-S."/>
            <person name="Jia K.-H."/>
            <person name="Nie S."/>
            <person name="Bao Y.-T."/>
            <person name="Zhang R.-G."/>
            <person name="Yun Q.-Z."/>
            <person name="Chai Y.-H."/>
            <person name="Lu J.-Y."/>
            <person name="Li Y."/>
            <person name="Zhao S.-W."/>
            <person name="Mao J.-F."/>
            <person name="Jia S.-G."/>
            <person name="Mao Y.-M."/>
        </authorList>
    </citation>
    <scope>NUCLEOTIDE SEQUENCE</scope>
    <source>
        <strain evidence="3">AT0</strain>
        <tissue evidence="3">Leaf</tissue>
    </source>
</reference>
<proteinExistence type="predicted"/>
<evidence type="ECO:0000313" key="3">
    <source>
        <dbReference type="EMBL" id="KAH7518581.1"/>
    </source>
</evidence>
<dbReference type="SUPFAM" id="SSF55797">
    <property type="entry name" value="PR-1-like"/>
    <property type="match status" value="1"/>
</dbReference>
<dbReference type="InterPro" id="IPR014044">
    <property type="entry name" value="CAP_dom"/>
</dbReference>
<dbReference type="AlphaFoldDB" id="A0A978UUN1"/>
<dbReference type="PROSITE" id="PS01010">
    <property type="entry name" value="CRISP_2"/>
    <property type="match status" value="1"/>
</dbReference>
<dbReference type="PANTHER" id="PTHR10334">
    <property type="entry name" value="CYSTEINE-RICH SECRETORY PROTEIN-RELATED"/>
    <property type="match status" value="1"/>
</dbReference>
<accession>A0A978UUN1</accession>
<feature type="signal peptide" evidence="1">
    <location>
        <begin position="1"/>
        <end position="22"/>
    </location>
</feature>
<dbReference type="Proteomes" id="UP000813462">
    <property type="component" value="Unassembled WGS sequence"/>
</dbReference>
<dbReference type="GO" id="GO:0005576">
    <property type="term" value="C:extracellular region"/>
    <property type="evidence" value="ECO:0007669"/>
    <property type="project" value="InterPro"/>
</dbReference>
<name>A0A978UUN1_ZIZJJ</name>
<organism evidence="3 4">
    <name type="scientific">Ziziphus jujuba var. spinosa</name>
    <dbReference type="NCBI Taxonomy" id="714518"/>
    <lineage>
        <taxon>Eukaryota</taxon>
        <taxon>Viridiplantae</taxon>
        <taxon>Streptophyta</taxon>
        <taxon>Embryophyta</taxon>
        <taxon>Tracheophyta</taxon>
        <taxon>Spermatophyta</taxon>
        <taxon>Magnoliopsida</taxon>
        <taxon>eudicotyledons</taxon>
        <taxon>Gunneridae</taxon>
        <taxon>Pentapetalae</taxon>
        <taxon>rosids</taxon>
        <taxon>fabids</taxon>
        <taxon>Rosales</taxon>
        <taxon>Rhamnaceae</taxon>
        <taxon>Paliureae</taxon>
        <taxon>Ziziphus</taxon>
    </lineage>
</organism>
<comment type="caution">
    <text evidence="3">The sequence shown here is derived from an EMBL/GenBank/DDBJ whole genome shotgun (WGS) entry which is preliminary data.</text>
</comment>
<evidence type="ECO:0000259" key="2">
    <source>
        <dbReference type="SMART" id="SM00198"/>
    </source>
</evidence>
<evidence type="ECO:0000313" key="4">
    <source>
        <dbReference type="Proteomes" id="UP000813462"/>
    </source>
</evidence>
<dbReference type="Pfam" id="PF00188">
    <property type="entry name" value="CAP"/>
    <property type="match status" value="1"/>
</dbReference>
<keyword evidence="1" id="KW-0732">Signal</keyword>
<sequence>MPHFSICIVIILGLALLQSSHAQDSTIDEYLNPHNSARAVVGVPPLSWDTDIAAHAQDSDSPATVAVNKWVEQNANYDHDSNSCVGGACEKYTQVVWQDSTSVGCAHRWCQYGQAIIVACNYSPPGNIAGQLPY</sequence>
<feature type="chain" id="PRO_5037018186" description="SCP domain-containing protein" evidence="1">
    <location>
        <begin position="23"/>
        <end position="134"/>
    </location>
</feature>
<protein>
    <recommendedName>
        <fullName evidence="2">SCP domain-containing protein</fullName>
    </recommendedName>
</protein>
<dbReference type="InterPro" id="IPR018244">
    <property type="entry name" value="Allrgn_V5/Tpx1_CS"/>
</dbReference>
<dbReference type="Gene3D" id="3.40.33.10">
    <property type="entry name" value="CAP"/>
    <property type="match status" value="1"/>
</dbReference>
<gene>
    <name evidence="3" type="ORF">FEM48_Zijuj09G0186600</name>
</gene>